<protein>
    <recommendedName>
        <fullName evidence="7">NACHT domain-containing protein</fullName>
    </recommendedName>
</protein>
<reference evidence="5 6" key="1">
    <citation type="submission" date="2023-01" db="EMBL/GenBank/DDBJ databases">
        <title>Analysis of 21 Apiospora genomes using comparative genomics revels a genus with tremendous synthesis potential of carbohydrate active enzymes and secondary metabolites.</title>
        <authorList>
            <person name="Sorensen T."/>
        </authorList>
    </citation>
    <scope>NUCLEOTIDE SEQUENCE [LARGE SCALE GENOMIC DNA]</scope>
    <source>
        <strain evidence="5 6">CBS 24483</strain>
    </source>
</reference>
<keyword evidence="6" id="KW-1185">Reference proteome</keyword>
<dbReference type="InterPro" id="IPR056693">
    <property type="entry name" value="DUF7791"/>
</dbReference>
<feature type="region of interest" description="Disordered" evidence="2">
    <location>
        <begin position="780"/>
        <end position="809"/>
    </location>
</feature>
<evidence type="ECO:0000256" key="2">
    <source>
        <dbReference type="SAM" id="MobiDB-lite"/>
    </source>
</evidence>
<accession>A0ABR1QMU7</accession>
<dbReference type="Pfam" id="PF25053">
    <property type="entry name" value="DUF7791"/>
    <property type="match status" value="1"/>
</dbReference>
<gene>
    <name evidence="5" type="ORF">PG986_004442</name>
</gene>
<feature type="domain" description="DUF7791" evidence="4">
    <location>
        <begin position="427"/>
        <end position="550"/>
    </location>
</feature>
<organism evidence="5 6">
    <name type="scientific">Apiospora aurea</name>
    <dbReference type="NCBI Taxonomy" id="335848"/>
    <lineage>
        <taxon>Eukaryota</taxon>
        <taxon>Fungi</taxon>
        <taxon>Dikarya</taxon>
        <taxon>Ascomycota</taxon>
        <taxon>Pezizomycotina</taxon>
        <taxon>Sordariomycetes</taxon>
        <taxon>Xylariomycetidae</taxon>
        <taxon>Amphisphaeriales</taxon>
        <taxon>Apiosporaceae</taxon>
        <taxon>Apiospora</taxon>
    </lineage>
</organism>
<sequence length="852" mass="96518">MSFRPALLDNMKHAVAEELIQVLESLKPNRIQVQTKYTSQWSNFHAALKTVWNADRIRDLLNRLEVYQRQVNLRALAFISEKLGILATVSKDIEGEVFNIKEILALDQRKLVQAVKGESAQLQRRLEASDALHKQGRQDLIAAILTLQNSDVRVLPHGGSPVDPGVKPRMPQSVVRLHYRSGISFDDYQDFQQPVLDCLHFRHLADRYYTIPEAHKRTFNWIFCDPEEQGKPWDNFSAWLTGSQPCYWTNGKAASGKSTLMKHVQCHATTNSLLGQWAKAADLICPAFFFWHLGTELQRSQEGLLRSLLHDIFTQYPRLIISVMPELCHAFGGHPNLRLQDLTGEDIRHYIQDHLGPKLQSKGGPYLSLVDNLVEKASGVFLWVALVVKSMLEGLRNGDNLAELVERTKQLPPELKSLFSYMLHQTPPMYRKQSYQLLQMALASLEVESRHRGHPILAFQLALAEEDWNYAKYFKPASISRDAERRKCAQFEARITSRCCGLLEYHEGKPQRRFRSANRPMVRFIHKTAVEFLREDEQPQVTWSNDFDPCFRPYDRLFASAMMLGKNFPVEIIEAGIAHPGPGSGSLMWKSIETALAYAREAQEKQNPLPSHYLTEFDNVYSQLWTDVSQFKVNNTHVTPPPASWSIAALCDYYASHAETVLLFQGSLVLKDVRSTIFTPEFGAMDVQQRTRVSDTLLRLFILLATVGEKASTAIGVTYSRDGGALSPYGWNGAPLAITWNGATLLERIHEYPRRGDWQKDIMDVLDKIVSNEMPKRGIWPDDDANGHLAQPSSGPSTRAPSSTPPPSYELHLHVGSNKQKWNGSLSGTKWPLKAFRRSLIVFGIGAGKQNS</sequence>
<dbReference type="EMBL" id="JAQQWE010000003">
    <property type="protein sequence ID" value="KAK7959588.1"/>
    <property type="molecule type" value="Genomic_DNA"/>
</dbReference>
<dbReference type="GeneID" id="92073726"/>
<feature type="domain" description="Nephrocystin 3-like N-terminal" evidence="3">
    <location>
        <begin position="234"/>
        <end position="329"/>
    </location>
</feature>
<evidence type="ECO:0000313" key="5">
    <source>
        <dbReference type="EMBL" id="KAK7959588.1"/>
    </source>
</evidence>
<dbReference type="PANTHER" id="PTHR10039:SF5">
    <property type="entry name" value="NACHT DOMAIN-CONTAINING PROTEIN"/>
    <property type="match status" value="1"/>
</dbReference>
<dbReference type="PANTHER" id="PTHR10039">
    <property type="entry name" value="AMELOGENIN"/>
    <property type="match status" value="1"/>
</dbReference>
<evidence type="ECO:0008006" key="7">
    <source>
        <dbReference type="Google" id="ProtNLM"/>
    </source>
</evidence>
<keyword evidence="1" id="KW-0677">Repeat</keyword>
<feature type="compositionally biased region" description="Low complexity" evidence="2">
    <location>
        <begin position="792"/>
        <end position="802"/>
    </location>
</feature>
<proteinExistence type="predicted"/>
<dbReference type="RefSeq" id="XP_066703291.1">
    <property type="nucleotide sequence ID" value="XM_066840664.1"/>
</dbReference>
<comment type="caution">
    <text evidence="5">The sequence shown here is derived from an EMBL/GenBank/DDBJ whole genome shotgun (WGS) entry which is preliminary data.</text>
</comment>
<dbReference type="InterPro" id="IPR056884">
    <property type="entry name" value="NPHP3-like_N"/>
</dbReference>
<evidence type="ECO:0000259" key="4">
    <source>
        <dbReference type="Pfam" id="PF25053"/>
    </source>
</evidence>
<evidence type="ECO:0000256" key="1">
    <source>
        <dbReference type="ARBA" id="ARBA00022737"/>
    </source>
</evidence>
<name>A0ABR1QMU7_9PEZI</name>
<dbReference type="Proteomes" id="UP001391051">
    <property type="component" value="Unassembled WGS sequence"/>
</dbReference>
<evidence type="ECO:0000259" key="3">
    <source>
        <dbReference type="Pfam" id="PF24883"/>
    </source>
</evidence>
<evidence type="ECO:0000313" key="6">
    <source>
        <dbReference type="Proteomes" id="UP001391051"/>
    </source>
</evidence>
<dbReference type="Pfam" id="PF24883">
    <property type="entry name" value="NPHP3_N"/>
    <property type="match status" value="1"/>
</dbReference>